<protein>
    <submittedName>
        <fullName evidence="2">Uncharacterized protein</fullName>
    </submittedName>
</protein>
<evidence type="ECO:0000313" key="2">
    <source>
        <dbReference type="EMBL" id="KAF4242922.1"/>
    </source>
</evidence>
<dbReference type="InterPro" id="IPR012749">
    <property type="entry name" value="WecE-like"/>
</dbReference>
<gene>
    <name evidence="2" type="ORF">CNMCM6805_002030</name>
</gene>
<name>A0A8H4HDX4_9EURO</name>
<proteinExistence type="predicted"/>
<evidence type="ECO:0000256" key="1">
    <source>
        <dbReference type="SAM" id="MobiDB-lite"/>
    </source>
</evidence>
<sequence length="522" mass="58637">MSIFSPPKHQKLIPFNIPAVTGPEIEYINIAIKNGTLTNGRYTHQCQSWLEQRLSCRKVLLTPSCTAALDLAALILDIKPGDEVILPSYTHPSTANAFLLRGASLVFVDIVPETMTINPTQVREAITDRTRVVVPVCYAGFAGDMDEILEIARERGIYVVEDAALGLFSTYRDCAVGTMGQLGCISFQEGENITAGGQGGALLVNDPGLIERAEIIWNKGMMHDVAFRSTDESVDTWQLVGGSYAISELQSAYLWAQLEGAESIQIQRHRIWNLYWKELEGLETQGIIQLPALLPHREHNARIFWIKVRDMAERREFMESMKGVGISVLPHYSPLHKIGPGMNHRHVMDEDVVTRESERLVRLPIYYAMSLDDARFVIDQIRQFYSAGKSTVAAVQQPARVARLLAQPQLLPQQPPRLAHSRRSQSHKYQSGFDLPAKKARRRGPDGMCSCSSHNVRYNLRAIGVLEEMIRQTLPSRYLVQDSGFLDKFEIGQSEREVVLGALGFLQILLPFLYRDGEGIRR</sequence>
<dbReference type="Pfam" id="PF01041">
    <property type="entry name" value="DegT_DnrJ_EryC1"/>
    <property type="match status" value="1"/>
</dbReference>
<evidence type="ECO:0000313" key="3">
    <source>
        <dbReference type="Proteomes" id="UP000653565"/>
    </source>
</evidence>
<reference evidence="2" key="2">
    <citation type="submission" date="2020-04" db="EMBL/GenBank/DDBJ databases">
        <authorList>
            <person name="Santos R.A.C."/>
            <person name="Steenwyk J.L."/>
            <person name="Rivero-Menendez O."/>
            <person name="Mead M.E."/>
            <person name="Silva L.P."/>
            <person name="Bastos R.W."/>
            <person name="Alastruey-Izquierdo A."/>
            <person name="Goldman G.H."/>
            <person name="Rokas A."/>
        </authorList>
    </citation>
    <scope>NUCLEOTIDE SEQUENCE</scope>
    <source>
        <strain evidence="2">CNM-CM6805</strain>
    </source>
</reference>
<keyword evidence="3" id="KW-1185">Reference proteome</keyword>
<dbReference type="PANTHER" id="PTHR30244">
    <property type="entry name" value="TRANSAMINASE"/>
    <property type="match status" value="1"/>
</dbReference>
<dbReference type="Proteomes" id="UP000653565">
    <property type="component" value="Unassembled WGS sequence"/>
</dbReference>
<feature type="region of interest" description="Disordered" evidence="1">
    <location>
        <begin position="413"/>
        <end position="448"/>
    </location>
</feature>
<dbReference type="GO" id="GO:0000271">
    <property type="term" value="P:polysaccharide biosynthetic process"/>
    <property type="evidence" value="ECO:0007669"/>
    <property type="project" value="TreeGrafter"/>
</dbReference>
<dbReference type="InterPro" id="IPR015424">
    <property type="entry name" value="PyrdxlP-dep_Trfase"/>
</dbReference>
<dbReference type="InterPro" id="IPR015422">
    <property type="entry name" value="PyrdxlP-dep_Trfase_small"/>
</dbReference>
<reference evidence="2" key="1">
    <citation type="journal article" date="2020" name="bioRxiv">
        <title>Genomic and phenotypic heterogeneity of clinical isolates of the human pathogens Aspergillus fumigatus, Aspergillus lentulus and Aspergillus fumigatiaffinis.</title>
        <authorList>
            <person name="dos Santos R.A.C."/>
            <person name="Steenwyk J.L."/>
            <person name="Rivero-Menendez O."/>
            <person name="Mead M.E."/>
            <person name="Silva L.P."/>
            <person name="Bastos R.W."/>
            <person name="Alastruey-Izquierdo A."/>
            <person name="Goldman G.H."/>
            <person name="Rokas A."/>
        </authorList>
    </citation>
    <scope>NUCLEOTIDE SEQUENCE</scope>
    <source>
        <strain evidence="2">CNM-CM6805</strain>
    </source>
</reference>
<dbReference type="Gene3D" id="3.90.1150.10">
    <property type="entry name" value="Aspartate Aminotransferase, domain 1"/>
    <property type="match status" value="1"/>
</dbReference>
<dbReference type="NCBIfam" id="NF008687">
    <property type="entry name" value="PRK11706.1"/>
    <property type="match status" value="1"/>
</dbReference>
<organism evidence="2 3">
    <name type="scientific">Aspergillus fumigatiaffinis</name>
    <dbReference type="NCBI Taxonomy" id="340414"/>
    <lineage>
        <taxon>Eukaryota</taxon>
        <taxon>Fungi</taxon>
        <taxon>Dikarya</taxon>
        <taxon>Ascomycota</taxon>
        <taxon>Pezizomycotina</taxon>
        <taxon>Eurotiomycetes</taxon>
        <taxon>Eurotiomycetidae</taxon>
        <taxon>Eurotiales</taxon>
        <taxon>Aspergillaceae</taxon>
        <taxon>Aspergillus</taxon>
        <taxon>Aspergillus subgen. Fumigati</taxon>
    </lineage>
</organism>
<comment type="caution">
    <text evidence="2">The sequence shown here is derived from an EMBL/GenBank/DDBJ whole genome shotgun (WGS) entry which is preliminary data.</text>
</comment>
<dbReference type="CDD" id="cd00616">
    <property type="entry name" value="AHBA_syn"/>
    <property type="match status" value="1"/>
</dbReference>
<dbReference type="GO" id="GO:0019180">
    <property type="term" value="F:dTDP-4-amino-4,6-dideoxygalactose transaminase activity"/>
    <property type="evidence" value="ECO:0007669"/>
    <property type="project" value="TreeGrafter"/>
</dbReference>
<dbReference type="EMBL" id="JAAAPX010000014">
    <property type="protein sequence ID" value="KAF4242922.1"/>
    <property type="molecule type" value="Genomic_DNA"/>
</dbReference>
<dbReference type="AlphaFoldDB" id="A0A8H4HDX4"/>
<dbReference type="Gene3D" id="3.40.640.10">
    <property type="entry name" value="Type I PLP-dependent aspartate aminotransferase-like (Major domain)"/>
    <property type="match status" value="1"/>
</dbReference>
<dbReference type="SUPFAM" id="SSF53383">
    <property type="entry name" value="PLP-dependent transferases"/>
    <property type="match status" value="1"/>
</dbReference>
<accession>A0A8H4HDX4</accession>
<dbReference type="OrthoDB" id="416253at2759"/>
<dbReference type="InterPro" id="IPR000653">
    <property type="entry name" value="DegT/StrS_aminotransferase"/>
</dbReference>
<dbReference type="GO" id="GO:0030170">
    <property type="term" value="F:pyridoxal phosphate binding"/>
    <property type="evidence" value="ECO:0007669"/>
    <property type="project" value="TreeGrafter"/>
</dbReference>
<dbReference type="InterPro" id="IPR015421">
    <property type="entry name" value="PyrdxlP-dep_Trfase_major"/>
</dbReference>
<dbReference type="NCBIfam" id="TIGR02379">
    <property type="entry name" value="ECA_wecE"/>
    <property type="match status" value="1"/>
</dbReference>
<dbReference type="PANTHER" id="PTHR30244:SF34">
    <property type="entry name" value="DTDP-4-AMINO-4,6-DIDEOXYGALACTOSE TRANSAMINASE"/>
    <property type="match status" value="1"/>
</dbReference>